<evidence type="ECO:0000256" key="6">
    <source>
        <dbReference type="ARBA" id="ARBA00022741"/>
    </source>
</evidence>
<dbReference type="InterPro" id="IPR035965">
    <property type="entry name" value="PAS-like_dom_sf"/>
</dbReference>
<feature type="transmembrane region" description="Helical" evidence="10">
    <location>
        <begin position="308"/>
        <end position="332"/>
    </location>
</feature>
<dbReference type="InterPro" id="IPR004358">
    <property type="entry name" value="Sig_transdc_His_kin-like_C"/>
</dbReference>
<evidence type="ECO:0000313" key="14">
    <source>
        <dbReference type="Proteomes" id="UP000477651"/>
    </source>
</evidence>
<comment type="caution">
    <text evidence="13">The sequence shown here is derived from an EMBL/GenBank/DDBJ whole genome shotgun (WGS) entry which is preliminary data.</text>
</comment>
<dbReference type="PROSITE" id="PS50109">
    <property type="entry name" value="HIS_KIN"/>
    <property type="match status" value="1"/>
</dbReference>
<dbReference type="InterPro" id="IPR017232">
    <property type="entry name" value="NtrY"/>
</dbReference>
<keyword evidence="5" id="KW-0808">Transferase</keyword>
<name>A0A6L9Y3B9_9BURK</name>
<dbReference type="Pfam" id="PF02518">
    <property type="entry name" value="HATPase_c"/>
    <property type="match status" value="1"/>
</dbReference>
<keyword evidence="10" id="KW-1133">Transmembrane helix</keyword>
<feature type="domain" description="Histidine kinase" evidence="11">
    <location>
        <begin position="535"/>
        <end position="768"/>
    </location>
</feature>
<keyword evidence="4" id="KW-0597">Phosphoprotein</keyword>
<keyword evidence="7" id="KW-0418">Kinase</keyword>
<sequence length="770" mass="86197">MGKFQFSFFGSKAKQVIKWSLRICFFVVLIAVFVLLALLIGAAGNTSRFAEQFDILFLLNGVLALALLIWVVSLVMGLYKQIKNKKFGAKLTSRFAFFFAMIAIIPGVMIYLLSVQFMSRSVESWFNVKVDSALASGLTLGQASLKTMTDDLLIAARRLAINLNNVSDNNLPAALNQLRGDNQNTDILVFAANGTKVIAFSSSTFGSLLPQLPPSNVLNQLRLSRQYASTEEVLVMGEDAERPQYQIRVILPLFTNRLDSSLSAGNEPHWLQLTQRVPEDFANNLNEVQMGYRNYEELALSRVGIRQLFSITLTMALLLTVFASLGIALWLAKRLVEPLLTLAEATQDVAAGVYSQIPEPKQSDEVGQLSRAFNLMTSQLEEARRQAQNNRLKLERSHLFLESILAGLTTGVIVLDHEFLVTMANKGAQAILHDDLSSLKGSPLSSKESLKAFDQLLRRAFSLHTAVGSERLYWQEQMELQQEDSQGEMREVTLLVRGTQLKNTENFTNYLLVFDDISEVISANRAVAWGEVARRLAHEIKNPLTPIQLSAERIQMKLSPKLDEQDRQFLDRLTNTIVNQVFSLKTMVDDFREYARTPPAQFQSVNVNELITDIAILYGWTPEGQQEELLYRQIKLELDPTIPLVEADVTQLRQVFNNLLSNARDAMEDLYLSGDEPGISIQTQCTIMEDSLSEDNRAVLITIKDRGNGFPAQILQKAFEPYVTTKPHGTGLGLAIVRKIIEEHHGKIELSNSREGGAKISILLSRIVKK</sequence>
<gene>
    <name evidence="13" type="ORF">F9B74_00805</name>
</gene>
<dbReference type="EC" id="2.7.13.3" evidence="3"/>
<dbReference type="PANTHER" id="PTHR43065:SF10">
    <property type="entry name" value="PEROXIDE STRESS-ACTIVATED HISTIDINE KINASE MAK3"/>
    <property type="match status" value="1"/>
</dbReference>
<keyword evidence="10" id="KW-0812">Transmembrane</keyword>
<evidence type="ECO:0000256" key="2">
    <source>
        <dbReference type="ARBA" id="ARBA00004370"/>
    </source>
</evidence>
<evidence type="ECO:0000259" key="12">
    <source>
        <dbReference type="PROSITE" id="PS50885"/>
    </source>
</evidence>
<dbReference type="SMART" id="SM00387">
    <property type="entry name" value="HATPase_c"/>
    <property type="match status" value="1"/>
</dbReference>
<dbReference type="Gene3D" id="6.10.340.10">
    <property type="match status" value="1"/>
</dbReference>
<dbReference type="SMART" id="SM00304">
    <property type="entry name" value="HAMP"/>
    <property type="match status" value="1"/>
</dbReference>
<dbReference type="CDD" id="cd00082">
    <property type="entry name" value="HisKA"/>
    <property type="match status" value="1"/>
</dbReference>
<feature type="transmembrane region" description="Helical" evidence="10">
    <location>
        <begin position="55"/>
        <end position="79"/>
    </location>
</feature>
<evidence type="ECO:0000256" key="9">
    <source>
        <dbReference type="ARBA" id="ARBA00023012"/>
    </source>
</evidence>
<comment type="catalytic activity">
    <reaction evidence="1">
        <text>ATP + protein L-histidine = ADP + protein N-phospho-L-histidine.</text>
        <dbReference type="EC" id="2.7.13.3"/>
    </reaction>
</comment>
<dbReference type="InterPro" id="IPR003660">
    <property type="entry name" value="HAMP_dom"/>
</dbReference>
<feature type="transmembrane region" description="Helical" evidence="10">
    <location>
        <begin position="91"/>
        <end position="113"/>
    </location>
</feature>
<keyword evidence="6" id="KW-0547">Nucleotide-binding</keyword>
<dbReference type="SUPFAM" id="SSF158472">
    <property type="entry name" value="HAMP domain-like"/>
    <property type="match status" value="1"/>
</dbReference>
<dbReference type="SUPFAM" id="SSF55874">
    <property type="entry name" value="ATPase domain of HSP90 chaperone/DNA topoisomerase II/histidine kinase"/>
    <property type="match status" value="1"/>
</dbReference>
<dbReference type="Proteomes" id="UP000477651">
    <property type="component" value="Unassembled WGS sequence"/>
</dbReference>
<proteinExistence type="predicted"/>
<evidence type="ECO:0000259" key="11">
    <source>
        <dbReference type="PROSITE" id="PS50109"/>
    </source>
</evidence>
<dbReference type="GO" id="GO:0016020">
    <property type="term" value="C:membrane"/>
    <property type="evidence" value="ECO:0007669"/>
    <property type="project" value="UniProtKB-SubCell"/>
</dbReference>
<keyword evidence="14" id="KW-1185">Reference proteome</keyword>
<feature type="transmembrane region" description="Helical" evidence="10">
    <location>
        <begin position="21"/>
        <end position="43"/>
    </location>
</feature>
<evidence type="ECO:0000313" key="13">
    <source>
        <dbReference type="EMBL" id="NEN74872.1"/>
    </source>
</evidence>
<dbReference type="InterPro" id="IPR036890">
    <property type="entry name" value="HATPase_C_sf"/>
</dbReference>
<dbReference type="PROSITE" id="PS50885">
    <property type="entry name" value="HAMP"/>
    <property type="match status" value="1"/>
</dbReference>
<dbReference type="SMART" id="SM00388">
    <property type="entry name" value="HisKA"/>
    <property type="match status" value="1"/>
</dbReference>
<evidence type="ECO:0000256" key="4">
    <source>
        <dbReference type="ARBA" id="ARBA00022553"/>
    </source>
</evidence>
<dbReference type="InterPro" id="IPR005467">
    <property type="entry name" value="His_kinase_dom"/>
</dbReference>
<organism evidence="13 14">
    <name type="scientific">Pelistega ratti</name>
    <dbReference type="NCBI Taxonomy" id="2652177"/>
    <lineage>
        <taxon>Bacteria</taxon>
        <taxon>Pseudomonadati</taxon>
        <taxon>Pseudomonadota</taxon>
        <taxon>Betaproteobacteria</taxon>
        <taxon>Burkholderiales</taxon>
        <taxon>Alcaligenaceae</taxon>
        <taxon>Pelistega</taxon>
    </lineage>
</organism>
<dbReference type="AlphaFoldDB" id="A0A6L9Y3B9"/>
<dbReference type="EMBL" id="JAAGYR010000001">
    <property type="protein sequence ID" value="NEN74872.1"/>
    <property type="molecule type" value="Genomic_DNA"/>
</dbReference>
<evidence type="ECO:0000256" key="10">
    <source>
        <dbReference type="SAM" id="Phobius"/>
    </source>
</evidence>
<reference evidence="13 14" key="1">
    <citation type="submission" date="2020-02" db="EMBL/GenBank/DDBJ databases">
        <title>Pelistega sp. NLN82 were isolated from wild rodents of the Hainan Island.</title>
        <authorList>
            <person name="Niu N."/>
            <person name="Zhou J."/>
        </authorList>
    </citation>
    <scope>NUCLEOTIDE SEQUENCE [LARGE SCALE GENOMIC DNA]</scope>
    <source>
        <strain evidence="13 14">NLN82</strain>
    </source>
</reference>
<evidence type="ECO:0000256" key="8">
    <source>
        <dbReference type="ARBA" id="ARBA00022840"/>
    </source>
</evidence>
<dbReference type="CDD" id="cd06225">
    <property type="entry name" value="HAMP"/>
    <property type="match status" value="1"/>
</dbReference>
<evidence type="ECO:0000256" key="7">
    <source>
        <dbReference type="ARBA" id="ARBA00022777"/>
    </source>
</evidence>
<dbReference type="PANTHER" id="PTHR43065">
    <property type="entry name" value="SENSOR HISTIDINE KINASE"/>
    <property type="match status" value="1"/>
</dbReference>
<keyword evidence="10" id="KW-0472">Membrane</keyword>
<accession>A0A6L9Y3B9</accession>
<dbReference type="GO" id="GO:0000155">
    <property type="term" value="F:phosphorelay sensor kinase activity"/>
    <property type="evidence" value="ECO:0007669"/>
    <property type="project" value="InterPro"/>
</dbReference>
<dbReference type="Gene3D" id="3.30.450.20">
    <property type="entry name" value="PAS domain"/>
    <property type="match status" value="1"/>
</dbReference>
<dbReference type="InterPro" id="IPR003661">
    <property type="entry name" value="HisK_dim/P_dom"/>
</dbReference>
<comment type="subcellular location">
    <subcellularLocation>
        <location evidence="2">Membrane</location>
    </subcellularLocation>
</comment>
<dbReference type="InterPro" id="IPR003594">
    <property type="entry name" value="HATPase_dom"/>
</dbReference>
<protein>
    <recommendedName>
        <fullName evidence="3">histidine kinase</fullName>
        <ecNumber evidence="3">2.7.13.3</ecNumber>
    </recommendedName>
</protein>
<evidence type="ECO:0000256" key="5">
    <source>
        <dbReference type="ARBA" id="ARBA00022679"/>
    </source>
</evidence>
<dbReference type="SUPFAM" id="SSF55785">
    <property type="entry name" value="PYP-like sensor domain (PAS domain)"/>
    <property type="match status" value="1"/>
</dbReference>
<feature type="domain" description="HAMP" evidence="12">
    <location>
        <begin position="333"/>
        <end position="385"/>
    </location>
</feature>
<dbReference type="GO" id="GO:0005524">
    <property type="term" value="F:ATP binding"/>
    <property type="evidence" value="ECO:0007669"/>
    <property type="project" value="UniProtKB-KW"/>
</dbReference>
<evidence type="ECO:0000256" key="3">
    <source>
        <dbReference type="ARBA" id="ARBA00012438"/>
    </source>
</evidence>
<dbReference type="Pfam" id="PF00672">
    <property type="entry name" value="HAMP"/>
    <property type="match status" value="1"/>
</dbReference>
<dbReference type="PIRSF" id="PIRSF037532">
    <property type="entry name" value="STHK_NtrY"/>
    <property type="match status" value="1"/>
</dbReference>
<keyword evidence="9" id="KW-0902">Two-component regulatory system</keyword>
<dbReference type="SUPFAM" id="SSF47384">
    <property type="entry name" value="Homodimeric domain of signal transducing histidine kinase"/>
    <property type="match status" value="1"/>
</dbReference>
<keyword evidence="8" id="KW-0067">ATP-binding</keyword>
<dbReference type="Gene3D" id="3.30.565.10">
    <property type="entry name" value="Histidine kinase-like ATPase, C-terminal domain"/>
    <property type="match status" value="1"/>
</dbReference>
<dbReference type="Gene3D" id="1.10.287.130">
    <property type="match status" value="1"/>
</dbReference>
<evidence type="ECO:0000256" key="1">
    <source>
        <dbReference type="ARBA" id="ARBA00000085"/>
    </source>
</evidence>
<dbReference type="InterPro" id="IPR036097">
    <property type="entry name" value="HisK_dim/P_sf"/>
</dbReference>
<dbReference type="Pfam" id="PF00512">
    <property type="entry name" value="HisKA"/>
    <property type="match status" value="1"/>
</dbReference>
<dbReference type="PRINTS" id="PR00344">
    <property type="entry name" value="BCTRLSENSOR"/>
</dbReference>